<dbReference type="PhylomeDB" id="B2IVJ7"/>
<accession>B2IVJ7</accession>
<organism evidence="2 3">
    <name type="scientific">Nostoc punctiforme (strain ATCC 29133 / PCC 73102)</name>
    <dbReference type="NCBI Taxonomy" id="63737"/>
    <lineage>
        <taxon>Bacteria</taxon>
        <taxon>Bacillati</taxon>
        <taxon>Cyanobacteriota</taxon>
        <taxon>Cyanophyceae</taxon>
        <taxon>Nostocales</taxon>
        <taxon>Nostocaceae</taxon>
        <taxon>Nostoc</taxon>
    </lineage>
</organism>
<proteinExistence type="predicted"/>
<gene>
    <name evidence="2" type="ordered locus">Npun_R2849</name>
</gene>
<protein>
    <recommendedName>
        <fullName evidence="1">DUF4332 domain-containing protein</fullName>
    </recommendedName>
</protein>
<dbReference type="STRING" id="63737.Npun_R2849"/>
<evidence type="ECO:0000259" key="1">
    <source>
        <dbReference type="Pfam" id="PF14229"/>
    </source>
</evidence>
<feature type="domain" description="DUF4332" evidence="1">
    <location>
        <begin position="79"/>
        <end position="199"/>
    </location>
</feature>
<dbReference type="KEGG" id="npu:Npun_R2849"/>
<dbReference type="InterPro" id="IPR025567">
    <property type="entry name" value="DUF4332"/>
</dbReference>
<reference evidence="2 3" key="2">
    <citation type="journal article" date="2013" name="Plant Physiol.">
        <title>A Nostoc punctiforme Sugar Transporter Necessary to Establish a Cyanobacterium-Plant Symbiosis.</title>
        <authorList>
            <person name="Ekman M."/>
            <person name="Picossi S."/>
            <person name="Campbell E.L."/>
            <person name="Meeks J.C."/>
            <person name="Flores E."/>
        </authorList>
    </citation>
    <scope>NUCLEOTIDE SEQUENCE [LARGE SCALE GENOMIC DNA]</scope>
    <source>
        <strain evidence="3">ATCC 29133 / PCC 73102</strain>
    </source>
</reference>
<reference evidence="3" key="1">
    <citation type="submission" date="2008-04" db="EMBL/GenBank/DDBJ databases">
        <title>Complete sequence of chromosome of Nostoc punctiforme ATCC 29133.</title>
        <authorList>
            <consortium name="US DOE Joint Genome Institute"/>
            <person name="Copeland A."/>
            <person name="Lucas S."/>
            <person name="Lapidus A."/>
            <person name="Glavina del Rio T."/>
            <person name="Dalin E."/>
            <person name="Tice H."/>
            <person name="Pitluck S."/>
            <person name="Chain P."/>
            <person name="Malfatti S."/>
            <person name="Shin M."/>
            <person name="Vergez L."/>
            <person name="Schmutz J."/>
            <person name="Larimer F."/>
            <person name="Land M."/>
            <person name="Hauser L."/>
            <person name="Kyrpides N."/>
            <person name="Kim E."/>
            <person name="Meeks J.C."/>
            <person name="Elhai J."/>
            <person name="Campbell E.L."/>
            <person name="Thiel T."/>
            <person name="Longmire J."/>
            <person name="Potts M."/>
            <person name="Atlas R."/>
        </authorList>
    </citation>
    <scope>NUCLEOTIDE SEQUENCE [LARGE SCALE GENOMIC DNA]</scope>
    <source>
        <strain evidence="3">ATCC 29133 / PCC 73102</strain>
    </source>
</reference>
<dbReference type="eggNOG" id="COG3743">
    <property type="taxonomic scope" value="Bacteria"/>
</dbReference>
<dbReference type="EMBL" id="CP001037">
    <property type="protein sequence ID" value="ACC81382.1"/>
    <property type="molecule type" value="Genomic_DNA"/>
</dbReference>
<evidence type="ECO:0000313" key="3">
    <source>
        <dbReference type="Proteomes" id="UP000001191"/>
    </source>
</evidence>
<dbReference type="Proteomes" id="UP000001191">
    <property type="component" value="Chromosome"/>
</dbReference>
<dbReference type="HOGENOM" id="CLU_117602_0_0_3"/>
<dbReference type="EnsemblBacteria" id="ACC81382">
    <property type="protein sequence ID" value="ACC81382"/>
    <property type="gene ID" value="Npun_R2849"/>
</dbReference>
<evidence type="ECO:0000313" key="2">
    <source>
        <dbReference type="EMBL" id="ACC81382.1"/>
    </source>
</evidence>
<dbReference type="Pfam" id="PF14229">
    <property type="entry name" value="DUF4332"/>
    <property type="match status" value="1"/>
</dbReference>
<sequence>MALSGDTMALSGDTIALSGDAMALPVKTITLSGDAMALLVDAITLSVDAMAIFSFKMSTKNTNNRNLLASRDWPIEQLPGLSHDEQSQLQNCGIDTTVALVKQGKTLEARLALANKLQIHLQYVNKWIALADLARIPSVGIQYCGLLLHAGIGSVAQLAQTPTHRLHQQIMRLQVATMQRRDLCPAIELVQQWSQQAQAIR</sequence>
<name>B2IVJ7_NOSP7</name>
<dbReference type="AlphaFoldDB" id="B2IVJ7"/>
<keyword evidence="3" id="KW-1185">Reference proteome</keyword>